<feature type="compositionally biased region" description="Polar residues" evidence="6">
    <location>
        <begin position="450"/>
        <end position="479"/>
    </location>
</feature>
<protein>
    <submittedName>
        <fullName evidence="8">CMGC family protein kinase</fullName>
    </submittedName>
</protein>
<evidence type="ECO:0000259" key="7">
    <source>
        <dbReference type="PROSITE" id="PS50011"/>
    </source>
</evidence>
<feature type="region of interest" description="Disordered" evidence="6">
    <location>
        <begin position="430"/>
        <end position="513"/>
    </location>
</feature>
<keyword evidence="5" id="KW-0067">ATP-binding</keyword>
<evidence type="ECO:0000313" key="8">
    <source>
        <dbReference type="EMBL" id="OHS99512.1"/>
    </source>
</evidence>
<dbReference type="InterPro" id="IPR011009">
    <property type="entry name" value="Kinase-like_dom_sf"/>
</dbReference>
<evidence type="ECO:0000256" key="3">
    <source>
        <dbReference type="ARBA" id="ARBA00022741"/>
    </source>
</evidence>
<dbReference type="GO" id="GO:0004674">
    <property type="term" value="F:protein serine/threonine kinase activity"/>
    <property type="evidence" value="ECO:0007669"/>
    <property type="project" value="UniProtKB-KW"/>
</dbReference>
<sequence length="583" mass="65309">MQESNVNEFRIIDKLGEGSFADVYKVKSVNNQKIYAEKRLKKRYRSLEEVRNLTEVSALKLLSRHPNIITLHSLMYDTQTGHVALIFEQMEMNLFDFLSKRKTPLDEYSALLLMYQLTKAVHYVHSCGIFHRDIKPENCLVNSDILELKLADFGSVSPIANRTRFTEYVATRWYRAPECILTTGAYGPPVDMWAIGCVFFEVLTMKPLFPGKHQLDQINIIHSILGTPSRDVLANFQNAAGGQPSKVGFAFPEKTKQTFESLLPGVSIEIVDLIKRMVTYDPSDRITAADAIKHPAFRHFYQLDAAWQKTSRQAPFSVYAMQGRNEAPRIFPTNVENTPNPHQNQIPTNNTISPNNTTTTNNTLKTNNNNIITNNNTLNNNTVMNNSNSGNINSNNNVYGQGNDENNNININNDIISENKTIIKNNLTNNSITNNSLNSGTTNSSLKSTASNLSNSLNGSHISPNSGKNISALDSSGPTNKPPPALIDHLRHKQPTHSHLHGPPNKPPGPQMNSLETRRVAAQRIVDYHKRQMVQKAKVVSGQKKTTTKPVVRLGASTLYQKPRPEMIQPRLPPIGYPPLKRQ</sequence>
<keyword evidence="4 8" id="KW-0418">Kinase</keyword>
<dbReference type="InterPro" id="IPR008271">
    <property type="entry name" value="Ser/Thr_kinase_AS"/>
</dbReference>
<keyword evidence="3" id="KW-0547">Nucleotide-binding</keyword>
<dbReference type="RefSeq" id="XP_068352649.1">
    <property type="nucleotide sequence ID" value="XM_068509445.1"/>
</dbReference>
<feature type="compositionally biased region" description="Low complexity" evidence="6">
    <location>
        <begin position="430"/>
        <end position="449"/>
    </location>
</feature>
<keyword evidence="1" id="KW-0723">Serine/threonine-protein kinase</keyword>
<dbReference type="InterPro" id="IPR000719">
    <property type="entry name" value="Prot_kinase_dom"/>
</dbReference>
<evidence type="ECO:0000256" key="1">
    <source>
        <dbReference type="ARBA" id="ARBA00022527"/>
    </source>
</evidence>
<dbReference type="EMBL" id="MLAK01001002">
    <property type="protein sequence ID" value="OHS99512.1"/>
    <property type="molecule type" value="Genomic_DNA"/>
</dbReference>
<keyword evidence="9" id="KW-1185">Reference proteome</keyword>
<dbReference type="Gene3D" id="3.30.200.20">
    <property type="entry name" value="Phosphorylase Kinase, domain 1"/>
    <property type="match status" value="1"/>
</dbReference>
<accession>A0A1J4JK52</accession>
<keyword evidence="2" id="KW-0808">Transferase</keyword>
<evidence type="ECO:0000256" key="6">
    <source>
        <dbReference type="SAM" id="MobiDB-lite"/>
    </source>
</evidence>
<dbReference type="GO" id="GO:0005524">
    <property type="term" value="F:ATP binding"/>
    <property type="evidence" value="ECO:0007669"/>
    <property type="project" value="UniProtKB-KW"/>
</dbReference>
<organism evidence="8 9">
    <name type="scientific">Tritrichomonas foetus</name>
    <dbReference type="NCBI Taxonomy" id="1144522"/>
    <lineage>
        <taxon>Eukaryota</taxon>
        <taxon>Metamonada</taxon>
        <taxon>Parabasalia</taxon>
        <taxon>Tritrichomonadida</taxon>
        <taxon>Tritrichomonadidae</taxon>
        <taxon>Tritrichomonas</taxon>
    </lineage>
</organism>
<evidence type="ECO:0000313" key="9">
    <source>
        <dbReference type="Proteomes" id="UP000179807"/>
    </source>
</evidence>
<feature type="compositionally biased region" description="Polar residues" evidence="6">
    <location>
        <begin position="335"/>
        <end position="347"/>
    </location>
</feature>
<dbReference type="OrthoDB" id="2158884at2759"/>
<dbReference type="SMART" id="SM00220">
    <property type="entry name" value="S_TKc"/>
    <property type="match status" value="1"/>
</dbReference>
<dbReference type="SUPFAM" id="SSF56112">
    <property type="entry name" value="Protein kinase-like (PK-like)"/>
    <property type="match status" value="1"/>
</dbReference>
<comment type="caution">
    <text evidence="8">The sequence shown here is derived from an EMBL/GenBank/DDBJ whole genome shotgun (WGS) entry which is preliminary data.</text>
</comment>
<dbReference type="PROSITE" id="PS50011">
    <property type="entry name" value="PROTEIN_KINASE_DOM"/>
    <property type="match status" value="1"/>
</dbReference>
<evidence type="ECO:0000256" key="4">
    <source>
        <dbReference type="ARBA" id="ARBA00022777"/>
    </source>
</evidence>
<dbReference type="InterPro" id="IPR050117">
    <property type="entry name" value="MAPK"/>
</dbReference>
<dbReference type="PANTHER" id="PTHR24055">
    <property type="entry name" value="MITOGEN-ACTIVATED PROTEIN KINASE"/>
    <property type="match status" value="1"/>
</dbReference>
<feature type="region of interest" description="Disordered" evidence="6">
    <location>
        <begin position="335"/>
        <end position="355"/>
    </location>
</feature>
<dbReference type="Proteomes" id="UP000179807">
    <property type="component" value="Unassembled WGS sequence"/>
</dbReference>
<feature type="compositionally biased region" description="Basic residues" evidence="6">
    <location>
        <begin position="490"/>
        <end position="500"/>
    </location>
</feature>
<gene>
    <name evidence="8" type="ORF">TRFO_34058</name>
</gene>
<dbReference type="FunFam" id="1.10.510.10:FF:000624">
    <property type="entry name" value="Mitogen-activated protein kinase"/>
    <property type="match status" value="1"/>
</dbReference>
<reference evidence="8" key="1">
    <citation type="submission" date="2016-10" db="EMBL/GenBank/DDBJ databases">
        <authorList>
            <person name="Benchimol M."/>
            <person name="Almeida L.G."/>
            <person name="Vasconcelos A.T."/>
            <person name="Perreira-Neves A."/>
            <person name="Rosa I.A."/>
            <person name="Tasca T."/>
            <person name="Bogo M.R."/>
            <person name="de Souza W."/>
        </authorList>
    </citation>
    <scope>NUCLEOTIDE SEQUENCE [LARGE SCALE GENOMIC DNA]</scope>
    <source>
        <strain evidence="8">K</strain>
    </source>
</reference>
<feature type="domain" description="Protein kinase" evidence="7">
    <location>
        <begin position="9"/>
        <end position="297"/>
    </location>
</feature>
<dbReference type="AlphaFoldDB" id="A0A1J4JK52"/>
<dbReference type="Pfam" id="PF00069">
    <property type="entry name" value="Pkinase"/>
    <property type="match status" value="1"/>
</dbReference>
<feature type="region of interest" description="Disordered" evidence="6">
    <location>
        <begin position="556"/>
        <end position="583"/>
    </location>
</feature>
<proteinExistence type="predicted"/>
<name>A0A1J4JK52_9EUKA</name>
<dbReference type="VEuPathDB" id="TrichDB:TRFO_34058"/>
<dbReference type="GeneID" id="94844149"/>
<dbReference type="PROSITE" id="PS00108">
    <property type="entry name" value="PROTEIN_KINASE_ST"/>
    <property type="match status" value="1"/>
</dbReference>
<dbReference type="Gene3D" id="1.10.510.10">
    <property type="entry name" value="Transferase(Phosphotransferase) domain 1"/>
    <property type="match status" value="1"/>
</dbReference>
<evidence type="ECO:0000256" key="2">
    <source>
        <dbReference type="ARBA" id="ARBA00022679"/>
    </source>
</evidence>
<evidence type="ECO:0000256" key="5">
    <source>
        <dbReference type="ARBA" id="ARBA00022840"/>
    </source>
</evidence>